<dbReference type="AlphaFoldDB" id="C7Z7L5"/>
<organism evidence="4 5">
    <name type="scientific">Fusarium vanettenii (strain ATCC MYA-4622 / CBS 123669 / FGSC 9596 / NRRL 45880 / 77-13-4)</name>
    <name type="common">Fusarium solani subsp. pisi</name>
    <dbReference type="NCBI Taxonomy" id="660122"/>
    <lineage>
        <taxon>Eukaryota</taxon>
        <taxon>Fungi</taxon>
        <taxon>Dikarya</taxon>
        <taxon>Ascomycota</taxon>
        <taxon>Pezizomycotina</taxon>
        <taxon>Sordariomycetes</taxon>
        <taxon>Hypocreomycetidae</taxon>
        <taxon>Hypocreales</taxon>
        <taxon>Nectriaceae</taxon>
        <taxon>Fusarium</taxon>
        <taxon>Fusarium solani species complex</taxon>
        <taxon>Fusarium vanettenii</taxon>
    </lineage>
</organism>
<feature type="region of interest" description="Disordered" evidence="2">
    <location>
        <begin position="631"/>
        <end position="687"/>
    </location>
</feature>
<evidence type="ECO:0000256" key="2">
    <source>
        <dbReference type="SAM" id="MobiDB-lite"/>
    </source>
</evidence>
<reference evidence="4 5" key="1">
    <citation type="journal article" date="2009" name="PLoS Genet.">
        <title>The genome of Nectria haematococca: contribution of supernumerary chromosomes to gene expansion.</title>
        <authorList>
            <person name="Coleman J.J."/>
            <person name="Rounsley S.D."/>
            <person name="Rodriguez-Carres M."/>
            <person name="Kuo A."/>
            <person name="Wasmann C.C."/>
            <person name="Grimwood J."/>
            <person name="Schmutz J."/>
            <person name="Taga M."/>
            <person name="White G.J."/>
            <person name="Zhou S."/>
            <person name="Schwartz D.C."/>
            <person name="Freitag M."/>
            <person name="Ma L.J."/>
            <person name="Danchin E.G."/>
            <person name="Henrissat B."/>
            <person name="Coutinho P.M."/>
            <person name="Nelson D.R."/>
            <person name="Straney D."/>
            <person name="Napoli C.A."/>
            <person name="Barker B.M."/>
            <person name="Gribskov M."/>
            <person name="Rep M."/>
            <person name="Kroken S."/>
            <person name="Molnar I."/>
            <person name="Rensing C."/>
            <person name="Kennell J.C."/>
            <person name="Zamora J."/>
            <person name="Farman M.L."/>
            <person name="Selker E.U."/>
            <person name="Salamov A."/>
            <person name="Shapiro H."/>
            <person name="Pangilinan J."/>
            <person name="Lindquist E."/>
            <person name="Lamers C."/>
            <person name="Grigoriev I.V."/>
            <person name="Geiser D.M."/>
            <person name="Covert S.F."/>
            <person name="Temporini E."/>
            <person name="Vanetten H.D."/>
        </authorList>
    </citation>
    <scope>NUCLEOTIDE SEQUENCE [LARGE SCALE GENOMIC DNA]</scope>
    <source>
        <strain evidence="5">ATCC MYA-4622 / CBS 123669 / FGSC 9596 / NRRL 45880 / 77-13-4</strain>
    </source>
</reference>
<evidence type="ECO:0000313" key="5">
    <source>
        <dbReference type="Proteomes" id="UP000005206"/>
    </source>
</evidence>
<accession>C7Z7L5</accession>
<sequence length="1144" mass="129899">MFPFRNNGPDVIEQGEVLPNRRSATREPRLLPQLVQTDHFPRPARYVNPVDPTPLDLQQHFTGLSYPDPLAGGFGTLVGQDLGAGISTYADPFPGTIPTEQVHSDDPNQQNELGQLMIPRKRQRNDTAGRQSKRAKTVTLAAALGNLPEGPCDFCLNHRQGQAMYAQDGRCTIEIVQGSGRDVYHLECQHCADFRFMNPKRNKSHVCVVDDDEYEYTRYGLGAPEEYPDHSECTRCVKFGFEKTCDADTILGYKCSNCRYDYACNAAGWVLPLKRPNKLPPVQPWYRHACDRCRSHAIEDGRLKDFEMCSWLENRSEWEDDKACSRCIREGMSCIDSTNLVQDHPDVKPPQDWSIDESYNIIWDVADLTRTTTWRKPCDACILSNVKCQVHLARASHACERCSQIGVGCVSDYGTERTYWQRTYWPLYSLSLVGFGPHMPFAACKNCRVNDRACDRQRPCDSCVLNGEKTECDEHQRLKKQNTLPRPEVGNLGPLYYLAMGFGADGVTSVKKGAGPEDWIGPSTPRYAVGNFENDGLERYKTILDAHRNFRPPLPAKPPHGAQGGELLAKQNMGSIKQSELQKMIYEMWPGYQNPCEFEGYRNLIFQLENELPKNPSVQTASFDAWFNSDSSRTTSAARDRRPVGEPVHPPKQPACERRGWKPPTIRPPKNKQYTYSNEQSTYGSQPDVVADLAQRRSERQMSERQLRAERRQRRYGEDTFGRSMKPTVGISSPPEAPANARLVMARRKTIPSGRAPQDATAVEEAPFNPFLGFTMKGKTKVRYKTKSSNSRWKVFNPLEHLNMSHWHVARHHQDSRKTHPRVFNMAEGQKLPVPLRDVLRDVPREEAEQRIIERCVEPNDGGFGYCSRENSFRINCQSRAHTNTSPYKFPVCNQCHVASINDLFREGNRPITRKDLIGMRAYLCHDCAGHISSRALNVLDFHNAGARTVHGTYAKYDAPKGIYNMDDDPENAVEFRRNPKPGTGCFCADKVLGGWLCRYHRLYYAEEMLKQSKLVHEWRLSYFKKPVCPGCLAYKPLDEVNVSADHHNFEEGGPTAWACLSCSEWVVNQENDEQNRPDVVKGALRTAERITDLLARVTEPPDDVDMNSGRFVSQDSQGYSRTMNPGFLSTIMEFDGDVEMEDV</sequence>
<dbReference type="HOGENOM" id="CLU_277315_0_0_1"/>
<evidence type="ECO:0000259" key="3">
    <source>
        <dbReference type="PROSITE" id="PS50048"/>
    </source>
</evidence>
<keyword evidence="5" id="KW-1185">Reference proteome</keyword>
<protein>
    <recommendedName>
        <fullName evidence="3">Zn(2)-C6 fungal-type domain-containing protein</fullName>
    </recommendedName>
</protein>
<dbReference type="Proteomes" id="UP000005206">
    <property type="component" value="Chromosome 2"/>
</dbReference>
<dbReference type="EMBL" id="GG698910">
    <property type="protein sequence ID" value="EEU40895.1"/>
    <property type="molecule type" value="Genomic_DNA"/>
</dbReference>
<dbReference type="GeneID" id="9669019"/>
<feature type="region of interest" description="Disordered" evidence="2">
    <location>
        <begin position="101"/>
        <end position="135"/>
    </location>
</feature>
<dbReference type="GO" id="GO:0008270">
    <property type="term" value="F:zinc ion binding"/>
    <property type="evidence" value="ECO:0007669"/>
    <property type="project" value="InterPro"/>
</dbReference>
<keyword evidence="1" id="KW-0539">Nucleus</keyword>
<dbReference type="STRING" id="660122.C7Z7L5"/>
<dbReference type="InterPro" id="IPR001138">
    <property type="entry name" value="Zn2Cys6_DnaBD"/>
</dbReference>
<feature type="domain" description="Zn(2)-C6 fungal-type" evidence="3">
    <location>
        <begin position="443"/>
        <end position="472"/>
    </location>
</feature>
<feature type="compositionally biased region" description="Polar residues" evidence="2">
    <location>
        <begin position="672"/>
        <end position="685"/>
    </location>
</feature>
<evidence type="ECO:0000313" key="4">
    <source>
        <dbReference type="EMBL" id="EEU40895.1"/>
    </source>
</evidence>
<dbReference type="OrthoDB" id="5232836at2759"/>
<evidence type="ECO:0000256" key="1">
    <source>
        <dbReference type="ARBA" id="ARBA00023242"/>
    </source>
</evidence>
<proteinExistence type="predicted"/>
<dbReference type="GO" id="GO:0000981">
    <property type="term" value="F:DNA-binding transcription factor activity, RNA polymerase II-specific"/>
    <property type="evidence" value="ECO:0007669"/>
    <property type="project" value="InterPro"/>
</dbReference>
<dbReference type="RefSeq" id="XP_003046608.1">
    <property type="nucleotide sequence ID" value="XM_003046562.1"/>
</dbReference>
<dbReference type="eggNOG" id="ENOG502SDRD">
    <property type="taxonomic scope" value="Eukaryota"/>
</dbReference>
<dbReference type="VEuPathDB" id="FungiDB:NECHADRAFT_76468"/>
<name>C7Z7L5_FUSV7</name>
<dbReference type="KEGG" id="nhe:NECHADRAFT_76468"/>
<dbReference type="PROSITE" id="PS50048">
    <property type="entry name" value="ZN2_CY6_FUNGAL_2"/>
    <property type="match status" value="1"/>
</dbReference>
<dbReference type="OMA" id="NHICTAR"/>
<gene>
    <name evidence="4" type="ORF">NECHADRAFT_76468</name>
</gene>
<dbReference type="InParanoid" id="C7Z7L5"/>